<evidence type="ECO:0000313" key="3">
    <source>
        <dbReference type="Proteomes" id="UP001223420"/>
    </source>
</evidence>
<dbReference type="PROSITE" id="PS50995">
    <property type="entry name" value="HTH_MARR_2"/>
    <property type="match status" value="1"/>
</dbReference>
<dbReference type="InterPro" id="IPR000835">
    <property type="entry name" value="HTH_MarR-typ"/>
</dbReference>
<protein>
    <submittedName>
        <fullName evidence="2">DNA-binding MarR family transcriptional regulator</fullName>
    </submittedName>
</protein>
<dbReference type="RefSeq" id="WP_081948528.1">
    <property type="nucleotide sequence ID" value="NZ_JAJALK010000003.1"/>
</dbReference>
<feature type="domain" description="HTH marR-type" evidence="1">
    <location>
        <begin position="35"/>
        <end position="167"/>
    </location>
</feature>
<gene>
    <name evidence="2" type="ORF">QO001_001643</name>
</gene>
<name>A0AAJ1WVJ1_9HYPH</name>
<evidence type="ECO:0000259" key="1">
    <source>
        <dbReference type="PROSITE" id="PS50995"/>
    </source>
</evidence>
<dbReference type="SUPFAM" id="SSF46785">
    <property type="entry name" value="Winged helix' DNA-binding domain"/>
    <property type="match status" value="1"/>
</dbReference>
<proteinExistence type="predicted"/>
<reference evidence="2" key="1">
    <citation type="submission" date="2023-07" db="EMBL/GenBank/DDBJ databases">
        <title>Genomic Encyclopedia of Type Strains, Phase IV (KMG-IV): sequencing the most valuable type-strain genomes for metagenomic binning, comparative biology and taxonomic classification.</title>
        <authorList>
            <person name="Goeker M."/>
        </authorList>
    </citation>
    <scope>NUCLEOTIDE SEQUENCE</scope>
    <source>
        <strain evidence="2">DSM 19569</strain>
    </source>
</reference>
<dbReference type="InterPro" id="IPR036388">
    <property type="entry name" value="WH-like_DNA-bd_sf"/>
</dbReference>
<dbReference type="Pfam" id="PF12802">
    <property type="entry name" value="MarR_2"/>
    <property type="match status" value="1"/>
</dbReference>
<comment type="caution">
    <text evidence="2">The sequence shown here is derived from an EMBL/GenBank/DDBJ whole genome shotgun (WGS) entry which is preliminary data.</text>
</comment>
<accession>A0AAJ1WVJ1</accession>
<dbReference type="PRINTS" id="PR00598">
    <property type="entry name" value="HTHMARR"/>
</dbReference>
<dbReference type="GO" id="GO:0006950">
    <property type="term" value="P:response to stress"/>
    <property type="evidence" value="ECO:0007669"/>
    <property type="project" value="TreeGrafter"/>
</dbReference>
<keyword evidence="2" id="KW-0238">DNA-binding</keyword>
<dbReference type="GO" id="GO:0003677">
    <property type="term" value="F:DNA binding"/>
    <property type="evidence" value="ECO:0007669"/>
    <property type="project" value="UniProtKB-KW"/>
</dbReference>
<dbReference type="GO" id="GO:0003700">
    <property type="term" value="F:DNA-binding transcription factor activity"/>
    <property type="evidence" value="ECO:0007669"/>
    <property type="project" value="InterPro"/>
</dbReference>
<dbReference type="InterPro" id="IPR039422">
    <property type="entry name" value="MarR/SlyA-like"/>
</dbReference>
<dbReference type="Proteomes" id="UP001223420">
    <property type="component" value="Unassembled WGS sequence"/>
</dbReference>
<dbReference type="Gene3D" id="1.10.10.10">
    <property type="entry name" value="Winged helix-like DNA-binding domain superfamily/Winged helix DNA-binding domain"/>
    <property type="match status" value="1"/>
</dbReference>
<organism evidence="2 3">
    <name type="scientific">Methylobacterium brachiatum</name>
    <dbReference type="NCBI Taxonomy" id="269660"/>
    <lineage>
        <taxon>Bacteria</taxon>
        <taxon>Pseudomonadati</taxon>
        <taxon>Pseudomonadota</taxon>
        <taxon>Alphaproteobacteria</taxon>
        <taxon>Hyphomicrobiales</taxon>
        <taxon>Methylobacteriaceae</taxon>
        <taxon>Methylobacterium</taxon>
    </lineage>
</organism>
<evidence type="ECO:0000313" key="2">
    <source>
        <dbReference type="EMBL" id="MDQ0542725.1"/>
    </source>
</evidence>
<dbReference type="SMART" id="SM00347">
    <property type="entry name" value="HTH_MARR"/>
    <property type="match status" value="1"/>
</dbReference>
<dbReference type="InterPro" id="IPR036390">
    <property type="entry name" value="WH_DNA-bd_sf"/>
</dbReference>
<dbReference type="AlphaFoldDB" id="A0AAJ1WVJ1"/>
<sequence>MSARSIYILEPASVWNHDVPSSFKLTPVAAAAIEQACICVAVQRAARVIGREFDAAFRAVGLSNWQFTLLTVLACADGPTMRELADELALDKSTLTANIKLLERRGLITIEPDPDDRRARRVHLTEVGRARLDETVPLWEHMQAECLARLGEANAGSLRRALAKLADRDQV</sequence>
<dbReference type="EMBL" id="JAUSWL010000002">
    <property type="protein sequence ID" value="MDQ0542725.1"/>
    <property type="molecule type" value="Genomic_DNA"/>
</dbReference>
<dbReference type="PANTHER" id="PTHR33164">
    <property type="entry name" value="TRANSCRIPTIONAL REGULATOR, MARR FAMILY"/>
    <property type="match status" value="1"/>
</dbReference>
<dbReference type="PANTHER" id="PTHR33164:SF105">
    <property type="entry name" value="TRANSCRIPTIONAL REPRESSOR PROTEIN-RELATED"/>
    <property type="match status" value="1"/>
</dbReference>